<dbReference type="STRING" id="638301.HMPREF0444_0431"/>
<evidence type="ECO:0000313" key="1">
    <source>
        <dbReference type="EMBL" id="EEW37843.1"/>
    </source>
</evidence>
<dbReference type="AlphaFoldDB" id="C8NET6"/>
<organism evidence="1 2">
    <name type="scientific">Granulicatella adiacens ATCC 49175</name>
    <dbReference type="NCBI Taxonomy" id="638301"/>
    <lineage>
        <taxon>Bacteria</taxon>
        <taxon>Bacillati</taxon>
        <taxon>Bacillota</taxon>
        <taxon>Bacilli</taxon>
        <taxon>Lactobacillales</taxon>
        <taxon>Carnobacteriaceae</taxon>
        <taxon>Granulicatella</taxon>
    </lineage>
</organism>
<reference evidence="1 2" key="1">
    <citation type="submission" date="2009-08" db="EMBL/GenBank/DDBJ databases">
        <authorList>
            <person name="Muzny D."/>
            <person name="Qin X."/>
            <person name="Deng J."/>
            <person name="Jiang H."/>
            <person name="Liu Y."/>
            <person name="Qu J."/>
            <person name="Song X.-Z."/>
            <person name="Zhang L."/>
            <person name="Thornton R."/>
            <person name="Coyle M."/>
            <person name="Francisco L."/>
            <person name="Jackson L."/>
            <person name="Javaid M."/>
            <person name="Korchina V."/>
            <person name="Kovar C."/>
            <person name="Mata R."/>
            <person name="Mathew T."/>
            <person name="Ngo R."/>
            <person name="Nguyen L."/>
            <person name="Nguyen N."/>
            <person name="Okwuonu G."/>
            <person name="Ongeri F."/>
            <person name="Pham C."/>
            <person name="Simmons D."/>
            <person name="Wilczek-Boney K."/>
            <person name="Hale W."/>
            <person name="Jakkamsetti A."/>
            <person name="Pham P."/>
            <person name="Ruth R."/>
            <person name="San Lucas F."/>
            <person name="Warren J."/>
            <person name="Zhang J."/>
            <person name="Zhao Z."/>
            <person name="Zhou C."/>
            <person name="Zhu D."/>
            <person name="Lee S."/>
            <person name="Bess C."/>
            <person name="Blankenburg K."/>
            <person name="Forbes L."/>
            <person name="Fu Q."/>
            <person name="Gubbala S."/>
            <person name="Hirani K."/>
            <person name="Jayaseelan J.C."/>
            <person name="Lara F."/>
            <person name="Munidasa M."/>
            <person name="Palculict T."/>
            <person name="Patil S."/>
            <person name="Pu L.-L."/>
            <person name="Saada N."/>
            <person name="Tang L."/>
            <person name="Weissenberger G."/>
            <person name="Zhu Y."/>
            <person name="Hemphill L."/>
            <person name="Shang Y."/>
            <person name="Youmans B."/>
            <person name="Ayvaz T."/>
            <person name="Ross M."/>
            <person name="Santibanez J."/>
            <person name="Aqrawi P."/>
            <person name="Gross S."/>
            <person name="Joshi V."/>
            <person name="Fowler G."/>
            <person name="Nazareth L."/>
            <person name="Reid J."/>
            <person name="Worley K."/>
            <person name="Petrosino J."/>
            <person name="Highlander S."/>
            <person name="Gibbs R."/>
        </authorList>
    </citation>
    <scope>NUCLEOTIDE SEQUENCE [LARGE SCALE GENOMIC DNA]</scope>
    <source>
        <strain evidence="1 2">ATCC 49175</strain>
    </source>
</reference>
<keyword evidence="2" id="KW-1185">Reference proteome</keyword>
<dbReference type="EMBL" id="ACKZ01000010">
    <property type="protein sequence ID" value="EEW37843.1"/>
    <property type="molecule type" value="Genomic_DNA"/>
</dbReference>
<dbReference type="Proteomes" id="UP000005926">
    <property type="component" value="Unassembled WGS sequence"/>
</dbReference>
<proteinExistence type="predicted"/>
<protein>
    <submittedName>
        <fullName evidence="1">Uncharacterized protein</fullName>
    </submittedName>
</protein>
<dbReference type="HOGENOM" id="CLU_2584792_0_0_9"/>
<evidence type="ECO:0000313" key="2">
    <source>
        <dbReference type="Proteomes" id="UP000005926"/>
    </source>
</evidence>
<name>C8NET6_9LACT</name>
<sequence>MKGKTIISYFFANFQHFHYIFINKRKGFIMKLFKKLVALISLAFLTAIIASNFTSAYADGTTEVNITNIDVDSLSNSEKE</sequence>
<accession>C8NET6</accession>
<gene>
    <name evidence="1" type="ORF">HMPREF0444_0431</name>
</gene>
<comment type="caution">
    <text evidence="1">The sequence shown here is derived from an EMBL/GenBank/DDBJ whole genome shotgun (WGS) entry which is preliminary data.</text>
</comment>